<evidence type="ECO:0000256" key="1">
    <source>
        <dbReference type="ARBA" id="ARBA00022679"/>
    </source>
</evidence>
<evidence type="ECO:0000259" key="2">
    <source>
        <dbReference type="PROSITE" id="PS51099"/>
    </source>
</evidence>
<name>A0A1Y0L1B8_9MOLU</name>
<dbReference type="InterPro" id="IPR003501">
    <property type="entry name" value="PTS_EIIB_2/3"/>
</dbReference>
<sequence length="92" mass="10255">MYKFMSVCGSGLASSFLIEETIQAALKQLNTEGEVSHTSVGSFAPDWDLDFVIVGNDITDSVEFPRKITLDNLFDVEECKQKISQALTNYKK</sequence>
<dbReference type="Proteomes" id="UP000231179">
    <property type="component" value="Chromosome"/>
</dbReference>
<accession>A0A1Y0L1B8</accession>
<keyword evidence="1" id="KW-0808">Transferase</keyword>
<dbReference type="InterPro" id="IPR013011">
    <property type="entry name" value="PTS_EIIB_2"/>
</dbReference>
<dbReference type="GO" id="GO:0008982">
    <property type="term" value="F:protein-N(PI)-phosphohistidine-sugar phosphotransferase activity"/>
    <property type="evidence" value="ECO:0007669"/>
    <property type="project" value="InterPro"/>
</dbReference>
<dbReference type="AlphaFoldDB" id="A0A1Y0L1B8"/>
<dbReference type="CDD" id="cd05563">
    <property type="entry name" value="PTS_IIB_ascorbate"/>
    <property type="match status" value="1"/>
</dbReference>
<dbReference type="InterPro" id="IPR036095">
    <property type="entry name" value="PTS_EIIB-like_sf"/>
</dbReference>
<dbReference type="SUPFAM" id="SSF52794">
    <property type="entry name" value="PTS system IIB component-like"/>
    <property type="match status" value="1"/>
</dbReference>
<feature type="domain" description="PTS EIIB type-2" evidence="2">
    <location>
        <begin position="2"/>
        <end position="91"/>
    </location>
</feature>
<dbReference type="Gene3D" id="3.40.50.2300">
    <property type="match status" value="1"/>
</dbReference>
<protein>
    <submittedName>
        <fullName evidence="3">PTS system, ascorbate-specific IIB component</fullName>
    </submittedName>
</protein>
<evidence type="ECO:0000313" key="4">
    <source>
        <dbReference type="Proteomes" id="UP000231179"/>
    </source>
</evidence>
<dbReference type="RefSeq" id="WP_100254695.1">
    <property type="nucleotide sequence ID" value="NZ_CP015819.1"/>
</dbReference>
<dbReference type="KEGG" id="scla:SCLARK_001235"/>
<proteinExistence type="predicted"/>
<dbReference type="PROSITE" id="PS51099">
    <property type="entry name" value="PTS_EIIB_TYPE_2"/>
    <property type="match status" value="1"/>
</dbReference>
<organism evidence="3 4">
    <name type="scientific">Spiroplasma clarkii</name>
    <dbReference type="NCBI Taxonomy" id="2139"/>
    <lineage>
        <taxon>Bacteria</taxon>
        <taxon>Bacillati</taxon>
        <taxon>Mycoplasmatota</taxon>
        <taxon>Mollicutes</taxon>
        <taxon>Entomoplasmatales</taxon>
        <taxon>Spiroplasmataceae</taxon>
        <taxon>Spiroplasma</taxon>
    </lineage>
</organism>
<keyword evidence="4" id="KW-1185">Reference proteome</keyword>
<reference evidence="3 4" key="1">
    <citation type="submission" date="2017-11" db="EMBL/GenBank/DDBJ databases">
        <title>Complete genome sequence of Spiroplasma clarkii CN-5 (DSM 19994).</title>
        <authorList>
            <person name="Tsai Y.-M."/>
            <person name="Chang A."/>
            <person name="Lo W.-S."/>
            <person name="Kuo C.-H."/>
        </authorList>
    </citation>
    <scope>NUCLEOTIDE SEQUENCE [LARGE SCALE GENOMIC DNA]</scope>
    <source>
        <strain evidence="3 4">CN-5</strain>
    </source>
</reference>
<dbReference type="Pfam" id="PF02302">
    <property type="entry name" value="PTS_IIB"/>
    <property type="match status" value="1"/>
</dbReference>
<gene>
    <name evidence="3" type="primary">sgaB</name>
    <name evidence="3" type="ORF">SCLAR_v1c08460</name>
</gene>
<evidence type="ECO:0000313" key="3">
    <source>
        <dbReference type="EMBL" id="ATX71154.1"/>
    </source>
</evidence>
<dbReference type="OrthoDB" id="9796178at2"/>
<dbReference type="GO" id="GO:0009401">
    <property type="term" value="P:phosphoenolpyruvate-dependent sugar phosphotransferase system"/>
    <property type="evidence" value="ECO:0007669"/>
    <property type="project" value="InterPro"/>
</dbReference>
<dbReference type="EMBL" id="CP024870">
    <property type="protein sequence ID" value="ATX71154.1"/>
    <property type="molecule type" value="Genomic_DNA"/>
</dbReference>